<evidence type="ECO:0000256" key="2">
    <source>
        <dbReference type="ARBA" id="ARBA00022692"/>
    </source>
</evidence>
<dbReference type="EMBL" id="JAVIDL010000007">
    <property type="protein sequence ID" value="MDQ8935160.1"/>
    <property type="molecule type" value="Genomic_DNA"/>
</dbReference>
<dbReference type="GO" id="GO:0000271">
    <property type="term" value="P:polysaccharide biosynthetic process"/>
    <property type="evidence" value="ECO:0007669"/>
    <property type="project" value="InterPro"/>
</dbReference>
<comment type="caution">
    <text evidence="7">The sequence shown here is derived from an EMBL/GenBank/DDBJ whole genome shotgun (WGS) entry which is preliminary data.</text>
</comment>
<dbReference type="InterPro" id="IPR007267">
    <property type="entry name" value="GtrA_DPMS_TM"/>
</dbReference>
<evidence type="ECO:0000256" key="3">
    <source>
        <dbReference type="ARBA" id="ARBA00022989"/>
    </source>
</evidence>
<feature type="transmembrane region" description="Helical" evidence="5">
    <location>
        <begin position="77"/>
        <end position="94"/>
    </location>
</feature>
<evidence type="ECO:0000313" key="7">
    <source>
        <dbReference type="EMBL" id="MDQ8935160.1"/>
    </source>
</evidence>
<accession>A0AAW8J7J4</accession>
<keyword evidence="4 5" id="KW-0472">Membrane</keyword>
<evidence type="ECO:0000259" key="6">
    <source>
        <dbReference type="Pfam" id="PF04138"/>
    </source>
</evidence>
<organism evidence="7 8">
    <name type="scientific">Acinetobacter rudis</name>
    <dbReference type="NCBI Taxonomy" id="632955"/>
    <lineage>
        <taxon>Bacteria</taxon>
        <taxon>Pseudomonadati</taxon>
        <taxon>Pseudomonadota</taxon>
        <taxon>Gammaproteobacteria</taxon>
        <taxon>Moraxellales</taxon>
        <taxon>Moraxellaceae</taxon>
        <taxon>Acinetobacter</taxon>
    </lineage>
</organism>
<sequence>MINSIKIATFYGLFAIVATLTNISTQIISMHFYTGLFHIQTSIIMGTATGLIIKYLLDKKFIFKYQTKNLKHESKVFILYLIMGIFTTFIFWAFEFGFQIIYESDAMRYLGGAIGLIIGYILKYFLDKFFVFQTVYFYE</sequence>
<dbReference type="Proteomes" id="UP001243844">
    <property type="component" value="Unassembled WGS sequence"/>
</dbReference>
<name>A0AAW8J7J4_9GAMM</name>
<reference evidence="7" key="1">
    <citation type="submission" date="2023-08" db="EMBL/GenBank/DDBJ databases">
        <title>Emergence of clinically-relevant ST2 carbapenem-resistant Acinetobacter baumannii strains in hospital sewages in Zhejiang, East of China.</title>
        <authorList>
            <person name="Kaichao C."/>
            <person name="Zhang R."/>
        </authorList>
    </citation>
    <scope>NUCLEOTIDE SEQUENCE</scope>
    <source>
        <strain evidence="7">M-RB-37</strain>
    </source>
</reference>
<feature type="domain" description="GtrA/DPMS transmembrane" evidence="6">
    <location>
        <begin position="11"/>
        <end position="132"/>
    </location>
</feature>
<keyword evidence="2 5" id="KW-0812">Transmembrane</keyword>
<feature type="transmembrane region" description="Helical" evidence="5">
    <location>
        <begin position="35"/>
        <end position="57"/>
    </location>
</feature>
<protein>
    <submittedName>
        <fullName evidence="7">GtrA family protein</fullName>
    </submittedName>
</protein>
<dbReference type="GO" id="GO:0016020">
    <property type="term" value="C:membrane"/>
    <property type="evidence" value="ECO:0007669"/>
    <property type="project" value="UniProtKB-SubCell"/>
</dbReference>
<keyword evidence="3 5" id="KW-1133">Transmembrane helix</keyword>
<comment type="subcellular location">
    <subcellularLocation>
        <location evidence="1">Membrane</location>
        <topology evidence="1">Multi-pass membrane protein</topology>
    </subcellularLocation>
</comment>
<gene>
    <name evidence="7" type="ORF">RFH47_05405</name>
</gene>
<evidence type="ECO:0000256" key="1">
    <source>
        <dbReference type="ARBA" id="ARBA00004141"/>
    </source>
</evidence>
<evidence type="ECO:0000313" key="8">
    <source>
        <dbReference type="Proteomes" id="UP001243844"/>
    </source>
</evidence>
<evidence type="ECO:0000256" key="4">
    <source>
        <dbReference type="ARBA" id="ARBA00023136"/>
    </source>
</evidence>
<feature type="transmembrane region" description="Helical" evidence="5">
    <location>
        <begin position="106"/>
        <end position="126"/>
    </location>
</feature>
<evidence type="ECO:0000256" key="5">
    <source>
        <dbReference type="SAM" id="Phobius"/>
    </source>
</evidence>
<proteinExistence type="predicted"/>
<dbReference type="AlphaFoldDB" id="A0AAW8J7J4"/>
<dbReference type="RefSeq" id="WP_308975182.1">
    <property type="nucleotide sequence ID" value="NZ_JAVIDL010000007.1"/>
</dbReference>
<dbReference type="NCBIfam" id="NF037976">
    <property type="entry name" value="gtrA_1"/>
    <property type="match status" value="1"/>
</dbReference>
<dbReference type="Pfam" id="PF04138">
    <property type="entry name" value="GtrA_DPMS_TM"/>
    <property type="match status" value="1"/>
</dbReference>
<feature type="transmembrane region" description="Helical" evidence="5">
    <location>
        <begin position="7"/>
        <end position="29"/>
    </location>
</feature>